<comment type="caution">
    <text evidence="3">The sequence shown here is derived from an EMBL/GenBank/DDBJ whole genome shotgun (WGS) entry which is preliminary data.</text>
</comment>
<organism evidence="3 4">
    <name type="scientific">Marinobacter algicola DG893</name>
    <dbReference type="NCBI Taxonomy" id="443152"/>
    <lineage>
        <taxon>Bacteria</taxon>
        <taxon>Pseudomonadati</taxon>
        <taxon>Pseudomonadota</taxon>
        <taxon>Gammaproteobacteria</taxon>
        <taxon>Pseudomonadales</taxon>
        <taxon>Marinobacteraceae</taxon>
        <taxon>Marinobacter</taxon>
    </lineage>
</organism>
<dbReference type="OrthoDB" id="9006524at2"/>
<evidence type="ECO:0000256" key="1">
    <source>
        <dbReference type="SAM" id="MobiDB-lite"/>
    </source>
</evidence>
<reference evidence="3 4" key="1">
    <citation type="submission" date="2007-06" db="EMBL/GenBank/DDBJ databases">
        <authorList>
            <person name="Green D."/>
            <person name="Ferriera S."/>
            <person name="Johnson J."/>
            <person name="Kravitz S."/>
            <person name="Beeson K."/>
            <person name="Sutton G."/>
            <person name="Rogers Y.-H."/>
            <person name="Friedman R."/>
            <person name="Frazier M."/>
            <person name="Venter J.C."/>
        </authorList>
    </citation>
    <scope>NUCLEOTIDE SEQUENCE [LARGE SCALE GENOMIC DNA]</scope>
    <source>
        <strain evidence="3 4">DG893</strain>
    </source>
</reference>
<feature type="domain" description="Cupin type-2" evidence="2">
    <location>
        <begin position="72"/>
        <end position="137"/>
    </location>
</feature>
<dbReference type="InterPro" id="IPR011051">
    <property type="entry name" value="RmlC_Cupin_sf"/>
</dbReference>
<dbReference type="Pfam" id="PF07883">
    <property type="entry name" value="Cupin_2"/>
    <property type="match status" value="1"/>
</dbReference>
<name>A6F053_9GAMM</name>
<gene>
    <name evidence="3" type="ORF">MDG893_15290</name>
</gene>
<evidence type="ECO:0000259" key="2">
    <source>
        <dbReference type="Pfam" id="PF07883"/>
    </source>
</evidence>
<dbReference type="EMBL" id="ABCP01000011">
    <property type="protein sequence ID" value="EDM47966.1"/>
    <property type="molecule type" value="Genomic_DNA"/>
</dbReference>
<dbReference type="InterPro" id="IPR013096">
    <property type="entry name" value="Cupin_2"/>
</dbReference>
<dbReference type="InterPro" id="IPR014710">
    <property type="entry name" value="RmlC-like_jellyroll"/>
</dbReference>
<dbReference type="Gene3D" id="2.60.120.10">
    <property type="entry name" value="Jelly Rolls"/>
    <property type="match status" value="1"/>
</dbReference>
<dbReference type="AlphaFoldDB" id="A6F053"/>
<dbReference type="CDD" id="cd02208">
    <property type="entry name" value="cupin_RmlC-like"/>
    <property type="match status" value="1"/>
</dbReference>
<evidence type="ECO:0000313" key="3">
    <source>
        <dbReference type="EMBL" id="EDM47966.1"/>
    </source>
</evidence>
<dbReference type="SUPFAM" id="SSF51182">
    <property type="entry name" value="RmlC-like cupins"/>
    <property type="match status" value="1"/>
</dbReference>
<evidence type="ECO:0000313" key="4">
    <source>
        <dbReference type="Proteomes" id="UP000005856"/>
    </source>
</evidence>
<accession>A6F053</accession>
<feature type="region of interest" description="Disordered" evidence="1">
    <location>
        <begin position="150"/>
        <end position="180"/>
    </location>
</feature>
<sequence>MSPAIHNPQTRGHEPSNLNTGKGGLERALAAHLAEHDLRKPQTFRMRVRLPKKGRGSALLAATDRMWVNLKTYAEGGENTLHAHTNEDHTFIVLQGRATFYGLEGEAVTFSRNEGILLPRGCRYYFHAEPGEALVLLRVGCVVDAEASPWTRTGSDGEPLPGSSKENKSVTTEFSDEYFQ</sequence>
<dbReference type="STRING" id="443152.MDG893_15290"/>
<keyword evidence="4" id="KW-1185">Reference proteome</keyword>
<dbReference type="Proteomes" id="UP000005856">
    <property type="component" value="Unassembled WGS sequence"/>
</dbReference>
<feature type="region of interest" description="Disordered" evidence="1">
    <location>
        <begin position="1"/>
        <end position="22"/>
    </location>
</feature>
<proteinExistence type="predicted"/>
<dbReference type="RefSeq" id="WP_007153649.1">
    <property type="nucleotide sequence ID" value="NZ_ABCP01000011.1"/>
</dbReference>
<protein>
    <submittedName>
        <fullName evidence="3">Cupin 2, conserved barrel</fullName>
    </submittedName>
</protein>
<dbReference type="eggNOG" id="COG0662">
    <property type="taxonomic scope" value="Bacteria"/>
</dbReference>